<dbReference type="AlphaFoldDB" id="A0A377D038"/>
<protein>
    <submittedName>
        <fullName evidence="1">Putative diguanylate cyclase</fullName>
    </submittedName>
</protein>
<name>A0A377D038_ECOLX</name>
<evidence type="ECO:0000313" key="1">
    <source>
        <dbReference type="EMBL" id="STM10250.1"/>
    </source>
</evidence>
<sequence>MFVEHNLIKKYQDIHTSVYAHRGTYSAIPFLFATCHYPFQLYLSGVDATVRNAVNLVYLWLARCRPRFMRDVLHQSVELSSLFFTDRGHARQPDVCGVVCLRNITLAAGDALALWIDQPICLATSFLAWLVTPIGIKCSMYLVGSFFDFPLKISTFFGDADAIFTVR</sequence>
<reference evidence="1 2" key="1">
    <citation type="submission" date="2018-06" db="EMBL/GenBank/DDBJ databases">
        <authorList>
            <consortium name="Pathogen Informatics"/>
            <person name="Doyle S."/>
        </authorList>
    </citation>
    <scope>NUCLEOTIDE SEQUENCE [LARGE SCALE GENOMIC DNA]</scope>
    <source>
        <strain evidence="1 2">NCTC7922</strain>
    </source>
</reference>
<gene>
    <name evidence="1" type="primary">yfeA_1</name>
    <name evidence="1" type="ORF">NCTC7922_01096</name>
</gene>
<evidence type="ECO:0000313" key="2">
    <source>
        <dbReference type="Proteomes" id="UP000254174"/>
    </source>
</evidence>
<accession>A0A377D038</accession>
<organism evidence="1 2">
    <name type="scientific">Escherichia coli</name>
    <dbReference type="NCBI Taxonomy" id="562"/>
    <lineage>
        <taxon>Bacteria</taxon>
        <taxon>Pseudomonadati</taxon>
        <taxon>Pseudomonadota</taxon>
        <taxon>Gammaproteobacteria</taxon>
        <taxon>Enterobacterales</taxon>
        <taxon>Enterobacteriaceae</taxon>
        <taxon>Escherichia</taxon>
    </lineage>
</organism>
<dbReference type="EMBL" id="UGFC01000005">
    <property type="protein sequence ID" value="STM10250.1"/>
    <property type="molecule type" value="Genomic_DNA"/>
</dbReference>
<proteinExistence type="predicted"/>
<dbReference type="Proteomes" id="UP000254174">
    <property type="component" value="Unassembled WGS sequence"/>
</dbReference>